<dbReference type="OrthoDB" id="6235976at2759"/>
<accession>A0A8J4WUK6</accession>
<proteinExistence type="predicted"/>
<name>A0A8J4WUK6_9TREM</name>
<evidence type="ECO:0000256" key="1">
    <source>
        <dbReference type="SAM" id="MobiDB-lite"/>
    </source>
</evidence>
<feature type="region of interest" description="Disordered" evidence="1">
    <location>
        <begin position="205"/>
        <end position="226"/>
    </location>
</feature>
<keyword evidence="3" id="KW-1185">Reference proteome</keyword>
<reference evidence="2" key="1">
    <citation type="submission" date="2019-05" db="EMBL/GenBank/DDBJ databases">
        <title>Annotation for the trematode Paragonimus heterotremus.</title>
        <authorList>
            <person name="Choi Y.-J."/>
        </authorList>
    </citation>
    <scope>NUCLEOTIDE SEQUENCE</scope>
    <source>
        <strain evidence="2">LC</strain>
    </source>
</reference>
<gene>
    <name evidence="2" type="ORF">PHET_09232</name>
</gene>
<evidence type="ECO:0000313" key="2">
    <source>
        <dbReference type="EMBL" id="KAF5397702.1"/>
    </source>
</evidence>
<sequence>MSCKRKLEIAETDFVFLHKLMGSFAKKSSADAKSFLLFVKTLIPNSSKLKLIEYGFAKDNGDSSAASQHLSQLCASHRDSLRDEVNCLFGGIRSTPPDQLSIDIFIKLTPTAQRDTLSIYFEQFSDTLKADTLMCLLGIREIRAQTQLVPTLLTWAFDSLHDDEQSLMHDGLQESRLDSHADIPDMSEKPAVAIPISKVLSNEVDEGEEGEVIGDDEEEDEEEEDVGTTALLISNRDGQLTNRNQVINIYRLRIAYDLLPIAHKVHGLVKFDRKLLEKIAVNALSFLFTYLSFVPRDPPILGTEKTIQELCKVHPTDYIVSCLRMIGDLFQWPHTITTRVSLSDTLEPRYVMLPKKDLLNIFEDCLSELHKHPMAIQPPTKRRSNVRKSEDHYAHLKAVMYQCACLFLYIFNDIAFEYLNQQRPSLFLGFGDDFLSHYPLNLSTIFSMRPSNIVSAPANNNESLPFLLSRLLRHRKYSVSRCKYSFGHKELDSLICKLGPQLPSRDFSLERIVYIDLMFLGLVDPHSFLPFGTEMSGTDFPYVYPHSDRDFLRWLSSAYPANIFATSDGMDTHQRRCWFVQHLPTIAGIAPKKSALPVCLGSECWTIPFTQNCVHYFGCRVISHWLSNLLERTTSVNVDATCLLAVLGQMDSLTDFDSEFSKDYPLPYGKVISNLQQNWSMARVKFMEWFTSYPKLFVDASLLNQISRLESGFRNVESDHARILEACVNCLTNACKVDFGVRLCQFIESESELILSCLRCIDCTEVDL</sequence>
<protein>
    <submittedName>
        <fullName evidence="2">Uncharacterized protein</fullName>
    </submittedName>
</protein>
<comment type="caution">
    <text evidence="2">The sequence shown here is derived from an EMBL/GenBank/DDBJ whole genome shotgun (WGS) entry which is preliminary data.</text>
</comment>
<dbReference type="Proteomes" id="UP000748531">
    <property type="component" value="Unassembled WGS sequence"/>
</dbReference>
<dbReference type="AlphaFoldDB" id="A0A8J4WUK6"/>
<evidence type="ECO:0000313" key="3">
    <source>
        <dbReference type="Proteomes" id="UP000748531"/>
    </source>
</evidence>
<organism evidence="2 3">
    <name type="scientific">Paragonimus heterotremus</name>
    <dbReference type="NCBI Taxonomy" id="100268"/>
    <lineage>
        <taxon>Eukaryota</taxon>
        <taxon>Metazoa</taxon>
        <taxon>Spiralia</taxon>
        <taxon>Lophotrochozoa</taxon>
        <taxon>Platyhelminthes</taxon>
        <taxon>Trematoda</taxon>
        <taxon>Digenea</taxon>
        <taxon>Plagiorchiida</taxon>
        <taxon>Troglotremata</taxon>
        <taxon>Troglotrematidae</taxon>
        <taxon>Paragonimus</taxon>
    </lineage>
</organism>
<dbReference type="EMBL" id="LUCH01005894">
    <property type="protein sequence ID" value="KAF5397702.1"/>
    <property type="molecule type" value="Genomic_DNA"/>
</dbReference>